<evidence type="ECO:0000256" key="2">
    <source>
        <dbReference type="SAM" id="Phobius"/>
    </source>
</evidence>
<evidence type="ECO:0000313" key="4">
    <source>
        <dbReference type="EMBL" id="CAG8628054.1"/>
    </source>
</evidence>
<dbReference type="InterPro" id="IPR010308">
    <property type="entry name" value="TRP_C"/>
</dbReference>
<feature type="transmembrane region" description="Helical" evidence="2">
    <location>
        <begin position="588"/>
        <end position="612"/>
    </location>
</feature>
<feature type="compositionally biased region" description="Low complexity" evidence="1">
    <location>
        <begin position="204"/>
        <end position="213"/>
    </location>
</feature>
<keyword evidence="2" id="KW-0812">Transmembrane</keyword>
<dbReference type="Proteomes" id="UP000789739">
    <property type="component" value="Unassembled WGS sequence"/>
</dbReference>
<dbReference type="Pfam" id="PF06011">
    <property type="entry name" value="TRP"/>
    <property type="match status" value="1"/>
</dbReference>
<evidence type="ECO:0000259" key="3">
    <source>
        <dbReference type="Pfam" id="PF06011"/>
    </source>
</evidence>
<name>A0A9N9DA06_9GLOM</name>
<keyword evidence="5" id="KW-1185">Reference proteome</keyword>
<dbReference type="InterPro" id="IPR040241">
    <property type="entry name" value="TRP_Flc/Pkd2-like"/>
</dbReference>
<evidence type="ECO:0000313" key="5">
    <source>
        <dbReference type="Proteomes" id="UP000789739"/>
    </source>
</evidence>
<dbReference type="GO" id="GO:0016020">
    <property type="term" value="C:membrane"/>
    <property type="evidence" value="ECO:0007669"/>
    <property type="project" value="TreeGrafter"/>
</dbReference>
<dbReference type="GO" id="GO:0055085">
    <property type="term" value="P:transmembrane transport"/>
    <property type="evidence" value="ECO:0007669"/>
    <property type="project" value="TreeGrafter"/>
</dbReference>
<feature type="domain" description="TRP C-terminal" evidence="3">
    <location>
        <begin position="232"/>
        <end position="555"/>
    </location>
</feature>
<feature type="transmembrane region" description="Helical" evidence="2">
    <location>
        <begin position="5"/>
        <end position="22"/>
    </location>
</feature>
<dbReference type="AlphaFoldDB" id="A0A9N9DA06"/>
<feature type="transmembrane region" description="Helical" evidence="2">
    <location>
        <begin position="558"/>
        <end position="576"/>
    </location>
</feature>
<protein>
    <submittedName>
        <fullName evidence="4">174_t:CDS:1</fullName>
    </submittedName>
</protein>
<feature type="transmembrane region" description="Helical" evidence="2">
    <location>
        <begin position="465"/>
        <end position="491"/>
    </location>
</feature>
<keyword evidence="2" id="KW-1133">Transmembrane helix</keyword>
<gene>
    <name evidence="4" type="ORF">PBRASI_LOCUS9091</name>
</gene>
<feature type="region of interest" description="Disordered" evidence="1">
    <location>
        <begin position="194"/>
        <end position="213"/>
    </location>
</feature>
<feature type="transmembrane region" description="Helical" evidence="2">
    <location>
        <begin position="385"/>
        <end position="413"/>
    </location>
</feature>
<evidence type="ECO:0000256" key="1">
    <source>
        <dbReference type="SAM" id="MobiDB-lite"/>
    </source>
</evidence>
<dbReference type="EMBL" id="CAJVPI010001829">
    <property type="protein sequence ID" value="CAG8628054.1"/>
    <property type="molecule type" value="Genomic_DNA"/>
</dbReference>
<accession>A0A9N9DA06</accession>
<reference evidence="4" key="1">
    <citation type="submission" date="2021-06" db="EMBL/GenBank/DDBJ databases">
        <authorList>
            <person name="Kallberg Y."/>
            <person name="Tangrot J."/>
            <person name="Rosling A."/>
        </authorList>
    </citation>
    <scope>NUCLEOTIDE SEQUENCE</scope>
    <source>
        <strain evidence="4">BR232B</strain>
    </source>
</reference>
<feature type="transmembrane region" description="Helical" evidence="2">
    <location>
        <begin position="433"/>
        <end position="453"/>
    </location>
</feature>
<organism evidence="4 5">
    <name type="scientific">Paraglomus brasilianum</name>
    <dbReference type="NCBI Taxonomy" id="144538"/>
    <lineage>
        <taxon>Eukaryota</taxon>
        <taxon>Fungi</taxon>
        <taxon>Fungi incertae sedis</taxon>
        <taxon>Mucoromycota</taxon>
        <taxon>Glomeromycotina</taxon>
        <taxon>Glomeromycetes</taxon>
        <taxon>Paraglomerales</taxon>
        <taxon>Paraglomeraceae</taxon>
        <taxon>Paraglomus</taxon>
    </lineage>
</organism>
<sequence>MQRSWIVSSYLYLIIALSFYTIEVLTNPLNSSTHLIKRAFYEADLTQNPPGGTADIPTSMAQCGGTMKFSGFTLSLTPSSTPGYPNLVETLTMQAPVALAQPTIQLSYGKPCDAVPGVSTHNLVCDTPTFQDFCTVKGNTLTISLNMANNFGRFSALRTVFPDNHFSMQILVNNGAGCARIILNPRYNPACPNLEGNPPPAGSPTPTGGVSSPIPGSTLTKNLPYVYNVPIIAGAIAVLTITLLQASNIMNTKATTSHFQHTDLKELSYEQSAFVIPPPLTAQSPSIYDIFRAVQFFVTTAMLSVPCLLNSLDLNFSYQVVASKLGWTCGIPPYSFHAGFISDAADNQIREGICHISDSQYSSLSPPSSGFTDFGKAIGIPGYDLFFMVLIIFCFAQLAAFVVALLLGSLAWLLKCFWDKWSILETAAHNIHFLMLGGMLRLLLLFYYPLTLFAAYQLSLYYDCWFLLFLAAICIVVISIGTVVICARKIIKDMRYNREAFDSPAHKIVLGAFYTQYRDSSESQQQTRIWFFIITVVYDFVRAIAIGAARKNGLMNKLNISISFLRLAVVFLLLPYSNTCASEAFQSIAFGLQGVIVGLLFAVMLAKSAMIVKGYVDKKKSDNSTPPPLTH</sequence>
<dbReference type="PANTHER" id="PTHR31145">
    <property type="entry name" value="INTEGRAL MEMBRANE PROTEIN (AFU_ORTHOLOGUE AFUA_7G01610)"/>
    <property type="match status" value="1"/>
</dbReference>
<dbReference type="OrthoDB" id="2405958at2759"/>
<proteinExistence type="predicted"/>
<feature type="transmembrane region" description="Helical" evidence="2">
    <location>
        <begin position="529"/>
        <end position="546"/>
    </location>
</feature>
<keyword evidence="2" id="KW-0472">Membrane</keyword>
<dbReference type="PANTHER" id="PTHR31145:SF6">
    <property type="entry name" value="INTEGRAL MEMBRANE PROTEIN (AFU_ORTHOLOGUE AFUA_7G01610)"/>
    <property type="match status" value="1"/>
</dbReference>
<comment type="caution">
    <text evidence="4">The sequence shown here is derived from an EMBL/GenBank/DDBJ whole genome shotgun (WGS) entry which is preliminary data.</text>
</comment>